<dbReference type="OrthoDB" id="8373799at2"/>
<evidence type="ECO:0000313" key="1">
    <source>
        <dbReference type="EMBL" id="VDS08856.1"/>
    </source>
</evidence>
<dbReference type="RefSeq" id="WP_126154513.1">
    <property type="nucleotide sequence ID" value="NZ_UZWE01000030.1"/>
</dbReference>
<organism evidence="1 2">
    <name type="scientific">Paracoccus haematequi</name>
    <dbReference type="NCBI Taxonomy" id="2491866"/>
    <lineage>
        <taxon>Bacteria</taxon>
        <taxon>Pseudomonadati</taxon>
        <taxon>Pseudomonadota</taxon>
        <taxon>Alphaproteobacteria</taxon>
        <taxon>Rhodobacterales</taxon>
        <taxon>Paracoccaceae</taxon>
        <taxon>Paracoccus</taxon>
    </lineage>
</organism>
<dbReference type="Proteomes" id="UP000270743">
    <property type="component" value="Unassembled WGS sequence"/>
</dbReference>
<sequence>MKISFSPQLGAAPVAVSVTGDVLTVEGATYDFGPLVEGDILPRGAVECPWLVSDVIRDGGHICLTLILPHGPGAPQETLFPAAIIVTGDGPVALPPFARIEEPDA</sequence>
<dbReference type="EMBL" id="UZWE01000030">
    <property type="protein sequence ID" value="VDS08856.1"/>
    <property type="molecule type" value="Genomic_DNA"/>
</dbReference>
<protein>
    <submittedName>
        <fullName evidence="1">Uncharacterized protein</fullName>
    </submittedName>
</protein>
<dbReference type="AlphaFoldDB" id="A0A3S4GNF3"/>
<reference evidence="1 2" key="1">
    <citation type="submission" date="2018-12" db="EMBL/GenBank/DDBJ databases">
        <authorList>
            <person name="Criscuolo A."/>
        </authorList>
    </citation>
    <scope>NUCLEOTIDE SEQUENCE [LARGE SCALE GENOMIC DNA]</scope>
    <source>
        <strain evidence="1">ACIP1116241</strain>
    </source>
</reference>
<proteinExistence type="predicted"/>
<gene>
    <name evidence="1" type="ORF">PARHAE_02041</name>
</gene>
<accession>A0A3S4GNF3</accession>
<evidence type="ECO:0000313" key="2">
    <source>
        <dbReference type="Proteomes" id="UP000270743"/>
    </source>
</evidence>
<keyword evidence="2" id="KW-1185">Reference proteome</keyword>
<name>A0A3S4GNF3_9RHOB</name>